<gene>
    <name evidence="4" type="ORF">S06H3_22964</name>
</gene>
<dbReference type="InterPro" id="IPR041440">
    <property type="entry name" value="HypF_C"/>
</dbReference>
<organism evidence="4">
    <name type="scientific">marine sediment metagenome</name>
    <dbReference type="NCBI Taxonomy" id="412755"/>
    <lineage>
        <taxon>unclassified sequences</taxon>
        <taxon>metagenomes</taxon>
        <taxon>ecological metagenomes</taxon>
    </lineage>
</organism>
<dbReference type="GO" id="GO:0008270">
    <property type="term" value="F:zinc ion binding"/>
    <property type="evidence" value="ECO:0007669"/>
    <property type="project" value="TreeGrafter"/>
</dbReference>
<dbReference type="InterPro" id="IPR055128">
    <property type="entry name" value="HypF_C_2"/>
</dbReference>
<dbReference type="PANTHER" id="PTHR42959">
    <property type="entry name" value="CARBAMOYLTRANSFERASE"/>
    <property type="match status" value="1"/>
</dbReference>
<evidence type="ECO:0000259" key="3">
    <source>
        <dbReference type="Pfam" id="PF22521"/>
    </source>
</evidence>
<comment type="similarity">
    <text evidence="1">Belongs to the carbamoyltransferase HypF family.</text>
</comment>
<reference evidence="4" key="1">
    <citation type="journal article" date="2014" name="Front. Microbiol.">
        <title>High frequency of phylogenetically diverse reductive dehalogenase-homologous genes in deep subseafloor sedimentary metagenomes.</title>
        <authorList>
            <person name="Kawai M."/>
            <person name="Futagami T."/>
            <person name="Toyoda A."/>
            <person name="Takaki Y."/>
            <person name="Nishi S."/>
            <person name="Hori S."/>
            <person name="Arai W."/>
            <person name="Tsubouchi T."/>
            <person name="Morono Y."/>
            <person name="Uchiyama I."/>
            <person name="Ito T."/>
            <person name="Fujiyama A."/>
            <person name="Inagaki F."/>
            <person name="Takami H."/>
        </authorList>
    </citation>
    <scope>NUCLEOTIDE SEQUENCE</scope>
    <source>
        <strain evidence="4">Expedition CK06-06</strain>
    </source>
</reference>
<dbReference type="AlphaFoldDB" id="X1LM87"/>
<dbReference type="Gene3D" id="3.30.420.360">
    <property type="match status" value="1"/>
</dbReference>
<feature type="non-terminal residue" evidence="4">
    <location>
        <position position="207"/>
    </location>
</feature>
<evidence type="ECO:0000259" key="2">
    <source>
        <dbReference type="Pfam" id="PF17788"/>
    </source>
</evidence>
<feature type="domain" description="Carbamoyltransferase Kae1-like" evidence="3">
    <location>
        <begin position="107"/>
        <end position="202"/>
    </location>
</feature>
<dbReference type="PANTHER" id="PTHR42959:SF1">
    <property type="entry name" value="CARBAMOYLTRANSFERASE HYPF"/>
    <property type="match status" value="1"/>
</dbReference>
<comment type="caution">
    <text evidence="4">The sequence shown here is derived from an EMBL/GenBank/DDBJ whole genome shotgun (WGS) entry which is preliminary data.</text>
</comment>
<dbReference type="Gene3D" id="1.10.357.160">
    <property type="match status" value="1"/>
</dbReference>
<evidence type="ECO:0000256" key="1">
    <source>
        <dbReference type="ARBA" id="ARBA00008097"/>
    </source>
</evidence>
<evidence type="ECO:0000313" key="4">
    <source>
        <dbReference type="EMBL" id="GAI03495.1"/>
    </source>
</evidence>
<accession>X1LM87</accession>
<dbReference type="GO" id="GO:0016743">
    <property type="term" value="F:carboxyl- or carbamoyltransferase activity"/>
    <property type="evidence" value="ECO:0007669"/>
    <property type="project" value="TreeGrafter"/>
</dbReference>
<dbReference type="Pfam" id="PF17788">
    <property type="entry name" value="HypF_C"/>
    <property type="match status" value="1"/>
</dbReference>
<proteinExistence type="inferred from homology"/>
<protein>
    <submittedName>
        <fullName evidence="4">Uncharacterized protein</fullName>
    </submittedName>
</protein>
<feature type="non-terminal residue" evidence="4">
    <location>
        <position position="1"/>
    </location>
</feature>
<feature type="domain" description="HypF Kae1-like" evidence="2">
    <location>
        <begin position="1"/>
        <end position="98"/>
    </location>
</feature>
<dbReference type="GO" id="GO:0051604">
    <property type="term" value="P:protein maturation"/>
    <property type="evidence" value="ECO:0007669"/>
    <property type="project" value="TreeGrafter"/>
</dbReference>
<sequence length="207" mass="23047">LALGGQLKNTFCLAKKNRAIISHHIGDLENLSALTSFEEGIEHFLKLFDAYPKILACDLHPEYISTKFAQEYIRKLGEGAQLIPVQHHHAHIASLMIEQGIKETLIGVSFDGAGLGSDGNIWGGEFLIANFSSFSRAAHLKEIPLPGGEQAIKEPWRMALSHLKTSYGKDFYGPAHKWLERIDPHKLSLVNTLIEKKINSPKGEFRP</sequence>
<name>X1LM87_9ZZZZ</name>
<dbReference type="Pfam" id="PF22521">
    <property type="entry name" value="HypF_C_2"/>
    <property type="match status" value="1"/>
</dbReference>
<dbReference type="EMBL" id="BARV01012383">
    <property type="protein sequence ID" value="GAI03495.1"/>
    <property type="molecule type" value="Genomic_DNA"/>
</dbReference>
<dbReference type="InterPro" id="IPR051060">
    <property type="entry name" value="Carbamoyltrans_HypF-like"/>
</dbReference>